<feature type="transmembrane region" description="Helical" evidence="11">
    <location>
        <begin position="111"/>
        <end position="128"/>
    </location>
</feature>
<reference evidence="13" key="1">
    <citation type="submission" date="2022-11" db="EMBL/GenBank/DDBJ databases">
        <title>Genome Sequence of Cubamyces cubensis.</title>
        <authorList>
            <person name="Buettner E."/>
        </authorList>
    </citation>
    <scope>NUCLEOTIDE SEQUENCE</scope>
    <source>
        <strain evidence="13">MPL-01</strain>
    </source>
</reference>
<dbReference type="EMBL" id="JAPEVG010000064">
    <property type="protein sequence ID" value="KAJ8488329.1"/>
    <property type="molecule type" value="Genomic_DNA"/>
</dbReference>
<feature type="domain" description="VTT" evidence="12">
    <location>
        <begin position="130"/>
        <end position="243"/>
    </location>
</feature>
<protein>
    <recommendedName>
        <fullName evidence="4">Golgi apparatus membrane protein TVP38</fullName>
    </recommendedName>
    <alternativeName>
        <fullName evidence="5">Golgi apparatus membrane protein tvp38</fullName>
    </alternativeName>
</protein>
<evidence type="ECO:0000313" key="13">
    <source>
        <dbReference type="EMBL" id="KAJ8488329.1"/>
    </source>
</evidence>
<evidence type="ECO:0000256" key="10">
    <source>
        <dbReference type="SAM" id="MobiDB-lite"/>
    </source>
</evidence>
<comment type="function">
    <text evidence="1">Golgi membrane protein involved in vesicular trafficking and spindle migration.</text>
</comment>
<sequence>MAVASSYDPAYPPNAPRNDNLEDPRIDPRYLTRTPSPTPSEAEELSGTKKKSKGFLMGLFDPEKLKNPKELISTIITIAVIVLVILFIVYQQKIVNWLRPFADWMRRTPGGWAIPIAILIVLSFPPLFGHEIVAILVGDVWGVGIGFGIVAAGTILGELANYYVFRWFCMARGRKWEEKKLSYALLAEVVRQGGFKIAVIIRYSAVPGHFTTTVFATCGMNVLIFLAAAILSLPKQLVTVYLGVAQSGGTEDSTQKKIKAAVIVITIFVTIFAMRYVKTQNNKVKEAVIYRRRKARQAKLRIAAGLDPEVGLNGADSPASPLLAYPPAPAPGTTETVTLDGVTLQVPRPQRAPSQAQPQPPSIRLRALTCLLSAAAACWQHVATRNVRARPAAGWV</sequence>
<comment type="caution">
    <text evidence="13">The sequence shown here is derived from an EMBL/GenBank/DDBJ whole genome shotgun (WGS) entry which is preliminary data.</text>
</comment>
<evidence type="ECO:0000256" key="8">
    <source>
        <dbReference type="ARBA" id="ARBA00023034"/>
    </source>
</evidence>
<feature type="transmembrane region" description="Helical" evidence="11">
    <location>
        <begin position="71"/>
        <end position="90"/>
    </location>
</feature>
<gene>
    <name evidence="13" type="ORF">ONZ51_g3636</name>
</gene>
<evidence type="ECO:0000256" key="11">
    <source>
        <dbReference type="SAM" id="Phobius"/>
    </source>
</evidence>
<proteinExistence type="inferred from homology"/>
<evidence type="ECO:0000256" key="5">
    <source>
        <dbReference type="ARBA" id="ARBA00020673"/>
    </source>
</evidence>
<name>A0AAD7TZU6_9APHY</name>
<accession>A0AAD7TZU6</accession>
<evidence type="ECO:0000256" key="4">
    <source>
        <dbReference type="ARBA" id="ARBA00013533"/>
    </source>
</evidence>
<keyword evidence="14" id="KW-1185">Reference proteome</keyword>
<evidence type="ECO:0000259" key="12">
    <source>
        <dbReference type="Pfam" id="PF09335"/>
    </source>
</evidence>
<dbReference type="PANTHER" id="PTHR47549:SF2">
    <property type="entry name" value="GOLGI APPARATUS MEMBRANE PROTEIN TVP38"/>
    <property type="match status" value="1"/>
</dbReference>
<keyword evidence="7 11" id="KW-1133">Transmembrane helix</keyword>
<dbReference type="AlphaFoldDB" id="A0AAD7TZU6"/>
<evidence type="ECO:0000256" key="9">
    <source>
        <dbReference type="ARBA" id="ARBA00023136"/>
    </source>
</evidence>
<evidence type="ECO:0000256" key="2">
    <source>
        <dbReference type="ARBA" id="ARBA00004653"/>
    </source>
</evidence>
<evidence type="ECO:0000256" key="3">
    <source>
        <dbReference type="ARBA" id="ARBA00008640"/>
    </source>
</evidence>
<dbReference type="Pfam" id="PF09335">
    <property type="entry name" value="VTT_dom"/>
    <property type="match status" value="1"/>
</dbReference>
<comment type="subcellular location">
    <subcellularLocation>
        <location evidence="2">Golgi apparatus membrane</location>
        <topology evidence="2">Multi-pass membrane protein</topology>
    </subcellularLocation>
</comment>
<keyword evidence="6 11" id="KW-0812">Transmembrane</keyword>
<dbReference type="InterPro" id="IPR051076">
    <property type="entry name" value="Golgi_membrane_TVP38/TMEM64"/>
</dbReference>
<feature type="region of interest" description="Disordered" evidence="10">
    <location>
        <begin position="1"/>
        <end position="49"/>
    </location>
</feature>
<organism evidence="13 14">
    <name type="scientific">Trametes cubensis</name>
    <dbReference type="NCBI Taxonomy" id="1111947"/>
    <lineage>
        <taxon>Eukaryota</taxon>
        <taxon>Fungi</taxon>
        <taxon>Dikarya</taxon>
        <taxon>Basidiomycota</taxon>
        <taxon>Agaricomycotina</taxon>
        <taxon>Agaricomycetes</taxon>
        <taxon>Polyporales</taxon>
        <taxon>Polyporaceae</taxon>
        <taxon>Trametes</taxon>
    </lineage>
</organism>
<evidence type="ECO:0000256" key="6">
    <source>
        <dbReference type="ARBA" id="ARBA00022692"/>
    </source>
</evidence>
<feature type="transmembrane region" description="Helical" evidence="11">
    <location>
        <begin position="140"/>
        <end position="165"/>
    </location>
</feature>
<keyword evidence="8" id="KW-0333">Golgi apparatus</keyword>
<dbReference type="GO" id="GO:0000139">
    <property type="term" value="C:Golgi membrane"/>
    <property type="evidence" value="ECO:0007669"/>
    <property type="project" value="UniProtKB-SubCell"/>
</dbReference>
<dbReference type="InterPro" id="IPR032816">
    <property type="entry name" value="VTT_dom"/>
</dbReference>
<evidence type="ECO:0000313" key="14">
    <source>
        <dbReference type="Proteomes" id="UP001215151"/>
    </source>
</evidence>
<feature type="compositionally biased region" description="Basic and acidic residues" evidence="10">
    <location>
        <begin position="19"/>
        <end position="30"/>
    </location>
</feature>
<dbReference type="PANTHER" id="PTHR47549">
    <property type="entry name" value="GOLGI APPARATUS MEMBRANE PROTEIN TVP38-RELATED"/>
    <property type="match status" value="1"/>
</dbReference>
<evidence type="ECO:0000256" key="7">
    <source>
        <dbReference type="ARBA" id="ARBA00022989"/>
    </source>
</evidence>
<comment type="similarity">
    <text evidence="3">Belongs to the TVP38/TMEM64 family.</text>
</comment>
<feature type="transmembrane region" description="Helical" evidence="11">
    <location>
        <begin position="258"/>
        <end position="277"/>
    </location>
</feature>
<evidence type="ECO:0000256" key="1">
    <source>
        <dbReference type="ARBA" id="ARBA00002978"/>
    </source>
</evidence>
<keyword evidence="9 11" id="KW-0472">Membrane</keyword>
<dbReference type="Proteomes" id="UP001215151">
    <property type="component" value="Unassembled WGS sequence"/>
</dbReference>